<dbReference type="FunFam" id="3.30.70.270:FF:000001">
    <property type="entry name" value="Diguanylate cyclase domain protein"/>
    <property type="match status" value="1"/>
</dbReference>
<evidence type="ECO:0000313" key="6">
    <source>
        <dbReference type="EMBL" id="MBA5778004.1"/>
    </source>
</evidence>
<dbReference type="GO" id="GO:0043709">
    <property type="term" value="P:cell adhesion involved in single-species biofilm formation"/>
    <property type="evidence" value="ECO:0007669"/>
    <property type="project" value="TreeGrafter"/>
</dbReference>
<dbReference type="SUPFAM" id="SSF52172">
    <property type="entry name" value="CheY-like"/>
    <property type="match status" value="2"/>
</dbReference>
<dbReference type="PANTHER" id="PTHR45138:SF9">
    <property type="entry name" value="DIGUANYLATE CYCLASE DGCM-RELATED"/>
    <property type="match status" value="1"/>
</dbReference>
<evidence type="ECO:0000259" key="5">
    <source>
        <dbReference type="PROSITE" id="PS50887"/>
    </source>
</evidence>
<dbReference type="SUPFAM" id="SSF55073">
    <property type="entry name" value="Nucleotide cyclase"/>
    <property type="match status" value="1"/>
</dbReference>
<feature type="domain" description="Response regulatory" evidence="4">
    <location>
        <begin position="155"/>
        <end position="270"/>
    </location>
</feature>
<dbReference type="Pfam" id="PF00990">
    <property type="entry name" value="GGDEF"/>
    <property type="match status" value="1"/>
</dbReference>
<protein>
    <recommendedName>
        <fullName evidence="1">diguanylate cyclase</fullName>
        <ecNumber evidence="1">2.7.7.65</ecNumber>
    </recommendedName>
</protein>
<dbReference type="EMBL" id="JACFXV010000054">
    <property type="protein sequence ID" value="MBA5778004.1"/>
    <property type="molecule type" value="Genomic_DNA"/>
</dbReference>
<dbReference type="Proteomes" id="UP000541109">
    <property type="component" value="Unassembled WGS sequence"/>
</dbReference>
<dbReference type="SMART" id="SM00267">
    <property type="entry name" value="GGDEF"/>
    <property type="match status" value="1"/>
</dbReference>
<dbReference type="GO" id="GO:0005886">
    <property type="term" value="C:plasma membrane"/>
    <property type="evidence" value="ECO:0007669"/>
    <property type="project" value="TreeGrafter"/>
</dbReference>
<dbReference type="GO" id="GO:0000160">
    <property type="term" value="P:phosphorelay signal transduction system"/>
    <property type="evidence" value="ECO:0007669"/>
    <property type="project" value="InterPro"/>
</dbReference>
<evidence type="ECO:0000259" key="4">
    <source>
        <dbReference type="PROSITE" id="PS50110"/>
    </source>
</evidence>
<dbReference type="CDD" id="cd01949">
    <property type="entry name" value="GGDEF"/>
    <property type="match status" value="1"/>
</dbReference>
<organism evidence="6 7">
    <name type="scientific">Stappia albiluteola</name>
    <dbReference type="NCBI Taxonomy" id="2758565"/>
    <lineage>
        <taxon>Bacteria</taxon>
        <taxon>Pseudomonadati</taxon>
        <taxon>Pseudomonadota</taxon>
        <taxon>Alphaproteobacteria</taxon>
        <taxon>Hyphomicrobiales</taxon>
        <taxon>Stappiaceae</taxon>
        <taxon>Stappia</taxon>
    </lineage>
</organism>
<keyword evidence="7" id="KW-1185">Reference proteome</keyword>
<evidence type="ECO:0000256" key="1">
    <source>
        <dbReference type="ARBA" id="ARBA00012528"/>
    </source>
</evidence>
<dbReference type="EC" id="2.7.7.65" evidence="1"/>
<dbReference type="NCBIfam" id="NF007135">
    <property type="entry name" value="PRK09581.1"/>
    <property type="match status" value="1"/>
</dbReference>
<sequence length="455" mass="50753">MTGRILVVDDVRANVRLLEARLLAEYFEVKTASRGEDALSAVASWPCDVVLLDVMMPGMDGFETCRRLKADPRSAHIPVVMITALDQLEDRIKGFEAGADDFLTKPINDMALVTRVRNLIALKRATDELRMRAQTGSAFGADDADDCARGAPCAKLLLVDDRASSSERITAMLGDDHNVDVESDAQQAFFRVADQSYDGVLVSLSLNDFDPLRLCSQLRDLERTRQVPIMVLAEPDDQPRVLRALELGVNDYLLRPVDRTELKLRVRSQVARKRANDRLINDVQKTIALAVTDALTGLYNRRYLETHLRTLLRQARERDAELSVLTLDIDYFKTVNDTHGHDAGDDVLREFARRIRANIRGLDLACRFGGEEFVIVMPDTDLSIANKVAERIRRLTASAPFLIGRDGAKLDVTVSVGVSSYQGETDTLDELLKRSDRALYAAKREGRNRVVSLAA</sequence>
<dbReference type="PANTHER" id="PTHR45138">
    <property type="entry name" value="REGULATORY COMPONENTS OF SENSORY TRANSDUCTION SYSTEM"/>
    <property type="match status" value="1"/>
</dbReference>
<feature type="domain" description="Response regulatory" evidence="4">
    <location>
        <begin position="4"/>
        <end position="120"/>
    </location>
</feature>
<dbReference type="GO" id="GO:0052621">
    <property type="term" value="F:diguanylate cyclase activity"/>
    <property type="evidence" value="ECO:0007669"/>
    <property type="project" value="UniProtKB-EC"/>
</dbReference>
<evidence type="ECO:0000256" key="3">
    <source>
        <dbReference type="PROSITE-ProRule" id="PRU00169"/>
    </source>
</evidence>
<dbReference type="RefSeq" id="WP_182165971.1">
    <property type="nucleotide sequence ID" value="NZ_JACFXV010000054.1"/>
</dbReference>
<comment type="catalytic activity">
    <reaction evidence="2">
        <text>2 GTP = 3',3'-c-di-GMP + 2 diphosphate</text>
        <dbReference type="Rhea" id="RHEA:24898"/>
        <dbReference type="ChEBI" id="CHEBI:33019"/>
        <dbReference type="ChEBI" id="CHEBI:37565"/>
        <dbReference type="ChEBI" id="CHEBI:58805"/>
        <dbReference type="EC" id="2.7.7.65"/>
    </reaction>
</comment>
<feature type="modified residue" description="4-aspartylphosphate" evidence="3">
    <location>
        <position position="53"/>
    </location>
</feature>
<feature type="domain" description="GGDEF" evidence="5">
    <location>
        <begin position="320"/>
        <end position="455"/>
    </location>
</feature>
<dbReference type="AlphaFoldDB" id="A0A839AGE5"/>
<dbReference type="FunFam" id="3.40.50.2300:FF:000574">
    <property type="entry name" value="Response regulator PleD"/>
    <property type="match status" value="1"/>
</dbReference>
<proteinExistence type="predicted"/>
<dbReference type="NCBIfam" id="TIGR00254">
    <property type="entry name" value="GGDEF"/>
    <property type="match status" value="1"/>
</dbReference>
<dbReference type="PROSITE" id="PS50110">
    <property type="entry name" value="RESPONSE_REGULATORY"/>
    <property type="match status" value="2"/>
</dbReference>
<dbReference type="InterPro" id="IPR029787">
    <property type="entry name" value="Nucleotide_cyclase"/>
</dbReference>
<dbReference type="Gene3D" id="3.40.50.2300">
    <property type="match status" value="2"/>
</dbReference>
<gene>
    <name evidence="6" type="ORF">H2509_12805</name>
</gene>
<evidence type="ECO:0000313" key="7">
    <source>
        <dbReference type="Proteomes" id="UP000541109"/>
    </source>
</evidence>
<evidence type="ECO:0000256" key="2">
    <source>
        <dbReference type="ARBA" id="ARBA00034247"/>
    </source>
</evidence>
<dbReference type="InterPro" id="IPR011006">
    <property type="entry name" value="CheY-like_superfamily"/>
</dbReference>
<dbReference type="InterPro" id="IPR001789">
    <property type="entry name" value="Sig_transdc_resp-reg_receiver"/>
</dbReference>
<keyword evidence="3" id="KW-0597">Phosphoprotein</keyword>
<name>A0A839AGE5_9HYPH</name>
<reference evidence="6 7" key="1">
    <citation type="submission" date="2020-07" db="EMBL/GenBank/DDBJ databases">
        <title>Stappia sp., F7233, whole genome shotgun sequencing project.</title>
        <authorList>
            <person name="Jiang S."/>
            <person name="Liu Z.W."/>
            <person name="Du Z.J."/>
        </authorList>
    </citation>
    <scope>NUCLEOTIDE SEQUENCE [LARGE SCALE GENOMIC DNA]</scope>
    <source>
        <strain evidence="6 7">F7233</strain>
    </source>
</reference>
<dbReference type="InterPro" id="IPR000160">
    <property type="entry name" value="GGDEF_dom"/>
</dbReference>
<dbReference type="Gene3D" id="3.30.70.270">
    <property type="match status" value="1"/>
</dbReference>
<dbReference type="CDD" id="cd17538">
    <property type="entry name" value="REC_D1_PleD-like"/>
    <property type="match status" value="1"/>
</dbReference>
<dbReference type="InterPro" id="IPR050469">
    <property type="entry name" value="Diguanylate_Cyclase"/>
</dbReference>
<comment type="caution">
    <text evidence="3">Lacks conserved residue(s) required for the propagation of feature annotation.</text>
</comment>
<dbReference type="Pfam" id="PF00072">
    <property type="entry name" value="Response_reg"/>
    <property type="match status" value="2"/>
</dbReference>
<comment type="caution">
    <text evidence="6">The sequence shown here is derived from an EMBL/GenBank/DDBJ whole genome shotgun (WGS) entry which is preliminary data.</text>
</comment>
<accession>A0A839AGE5</accession>
<dbReference type="InterPro" id="IPR043128">
    <property type="entry name" value="Rev_trsase/Diguanyl_cyclase"/>
</dbReference>
<dbReference type="PROSITE" id="PS50887">
    <property type="entry name" value="GGDEF"/>
    <property type="match status" value="1"/>
</dbReference>
<dbReference type="SMART" id="SM00448">
    <property type="entry name" value="REC"/>
    <property type="match status" value="2"/>
</dbReference>
<dbReference type="GO" id="GO:1902201">
    <property type="term" value="P:negative regulation of bacterial-type flagellum-dependent cell motility"/>
    <property type="evidence" value="ECO:0007669"/>
    <property type="project" value="TreeGrafter"/>
</dbReference>